<keyword evidence="2" id="KW-1185">Reference proteome</keyword>
<reference evidence="1 2" key="1">
    <citation type="submission" date="2020-08" db="EMBL/GenBank/DDBJ databases">
        <authorList>
            <person name="Liu C."/>
            <person name="Sun Q."/>
        </authorList>
    </citation>
    <scope>NUCLEOTIDE SEQUENCE [LARGE SCALE GENOMIC DNA]</scope>
    <source>
        <strain evidence="1 2">NSJ-4</strain>
    </source>
</reference>
<dbReference type="RefSeq" id="WP_147341780.1">
    <property type="nucleotide sequence ID" value="NZ_CP060632.1"/>
</dbReference>
<sequence length="90" mass="10185">MYMDELEQARAIEQAALAEIELEMTTYPEPDADVPEEEATEATSRTLLKRELRAQALLRLEDGARTEDDTVWLSLDQMALGTLEKITDSQ</sequence>
<dbReference type="Proteomes" id="UP000515819">
    <property type="component" value="Chromosome"/>
</dbReference>
<organism evidence="1 2">
    <name type="scientific">Wujia chipingensis</name>
    <dbReference type="NCBI Taxonomy" id="2763670"/>
    <lineage>
        <taxon>Bacteria</taxon>
        <taxon>Bacillati</taxon>
        <taxon>Bacillota</taxon>
        <taxon>Clostridia</taxon>
        <taxon>Lachnospirales</taxon>
        <taxon>Lachnospiraceae</taxon>
        <taxon>Wujia</taxon>
    </lineage>
</organism>
<dbReference type="EMBL" id="CP060632">
    <property type="protein sequence ID" value="QNL98716.1"/>
    <property type="molecule type" value="Genomic_DNA"/>
</dbReference>
<gene>
    <name evidence="1" type="ORF">H9Q76_08100</name>
</gene>
<name>A0A7G9FJI5_9FIRM</name>
<proteinExistence type="predicted"/>
<evidence type="ECO:0000313" key="1">
    <source>
        <dbReference type="EMBL" id="QNL98716.1"/>
    </source>
</evidence>
<dbReference type="KEGG" id="wcp:H9Q76_08100"/>
<evidence type="ECO:0000313" key="2">
    <source>
        <dbReference type="Proteomes" id="UP000515819"/>
    </source>
</evidence>
<accession>A0A7G9FJI5</accession>
<protein>
    <submittedName>
        <fullName evidence="1">Uncharacterized protein</fullName>
    </submittedName>
</protein>
<dbReference type="AlphaFoldDB" id="A0A7G9FJI5"/>